<dbReference type="EMBL" id="BK015162">
    <property type="protein sequence ID" value="DAD93556.1"/>
    <property type="molecule type" value="Genomic_DNA"/>
</dbReference>
<dbReference type="SUPFAM" id="SSF54001">
    <property type="entry name" value="Cysteine proteinases"/>
    <property type="match status" value="1"/>
</dbReference>
<dbReference type="PROSITE" id="PS50911">
    <property type="entry name" value="CHAP"/>
    <property type="match status" value="1"/>
</dbReference>
<accession>A0A8S5NGT0</accession>
<name>A0A8S5NGT0_9CAUD</name>
<evidence type="ECO:0000259" key="2">
    <source>
        <dbReference type="PROSITE" id="PS50911"/>
    </source>
</evidence>
<dbReference type="GO" id="GO:0001897">
    <property type="term" value="P:symbiont-mediated cytolysis of host cell"/>
    <property type="evidence" value="ECO:0007669"/>
    <property type="project" value="UniProtKB-ARBA"/>
</dbReference>
<organism evidence="3">
    <name type="scientific">Podoviridae sp. ct2nF21</name>
    <dbReference type="NCBI Taxonomy" id="2826537"/>
    <lineage>
        <taxon>Viruses</taxon>
        <taxon>Duplodnaviria</taxon>
        <taxon>Heunggongvirae</taxon>
        <taxon>Uroviricota</taxon>
        <taxon>Caudoviricetes</taxon>
    </lineage>
</organism>
<dbReference type="Pfam" id="PF05257">
    <property type="entry name" value="CHAP"/>
    <property type="match status" value="1"/>
</dbReference>
<dbReference type="Gene3D" id="3.90.1720.10">
    <property type="entry name" value="endopeptidase domain like (from Nostoc punctiforme)"/>
    <property type="match status" value="1"/>
</dbReference>
<feature type="domain" description="Peptidase C51" evidence="2">
    <location>
        <begin position="13"/>
        <end position="141"/>
    </location>
</feature>
<reference evidence="3" key="1">
    <citation type="journal article" date="2021" name="Proc. Natl. Acad. Sci. U.S.A.">
        <title>A Catalog of Tens of Thousands of Viruses from Human Metagenomes Reveals Hidden Associations with Chronic Diseases.</title>
        <authorList>
            <person name="Tisza M.J."/>
            <person name="Buck C.B."/>
        </authorList>
    </citation>
    <scope>NUCLEOTIDE SEQUENCE</scope>
    <source>
        <strain evidence="3">Ct2nF21</strain>
    </source>
</reference>
<evidence type="ECO:0000256" key="1">
    <source>
        <dbReference type="ARBA" id="ARBA00022529"/>
    </source>
</evidence>
<dbReference type="Gene3D" id="1.10.530.10">
    <property type="match status" value="1"/>
</dbReference>
<protein>
    <submittedName>
        <fullName evidence="3">CHAP domain protein</fullName>
    </submittedName>
</protein>
<dbReference type="InterPro" id="IPR038765">
    <property type="entry name" value="Papain-like_cys_pep_sf"/>
</dbReference>
<keyword evidence="1" id="KW-0929">Antimicrobial</keyword>
<proteinExistence type="predicted"/>
<dbReference type="InterPro" id="IPR007921">
    <property type="entry name" value="CHAP_dom"/>
</dbReference>
<dbReference type="Pfam" id="PF18013">
    <property type="entry name" value="Phage_lysozyme2"/>
    <property type="match status" value="1"/>
</dbReference>
<evidence type="ECO:0000313" key="3">
    <source>
        <dbReference type="EMBL" id="DAD93556.1"/>
    </source>
</evidence>
<sequence>MAFTPRLTSADMQGSKYWYSDNPFYQSNLGPQQTGGNCTWYAWGRFYEIIGRYPSGLSTSNATNWYSRTTGFSKGKEPKLGAIACYGYTNGGAGHVAVVEQITSDGIVTSNSGWSSGKYFWTEKAKKSNGYCPDWMNGYLQGFIYADVDTGSVPDPSQLHWQSITNWLDSYTSEKSTNNAYCVASYLLTKGWSLNGACALLGNATMESFISADLYEKGVAEDERGYGLVQWTPAVETIIPYLNQNYPDWQTNLDDNGYGQCQRLDDERHNNPQEWYPNFPSVPTEFRTYQTMDAFCTATDEVGHMAKCFLYCYERPADPSATIEKRAEYARYYFNLLQGFNPSLPTGKGIRRRMPIWMYPKFRKR</sequence>
<dbReference type="InterPro" id="IPR041219">
    <property type="entry name" value="Phage_lysozyme2"/>
</dbReference>